<proteinExistence type="predicted"/>
<dbReference type="Gene3D" id="1.10.10.1320">
    <property type="entry name" value="Anti-sigma factor, zinc-finger domain"/>
    <property type="match status" value="1"/>
</dbReference>
<evidence type="ECO:0000313" key="2">
    <source>
        <dbReference type="Proteomes" id="UP000197153"/>
    </source>
</evidence>
<protein>
    <recommendedName>
        <fullName evidence="3">Anti-sigma factor</fullName>
    </recommendedName>
</protein>
<dbReference type="InterPro" id="IPR041916">
    <property type="entry name" value="Anti_sigma_zinc_sf"/>
</dbReference>
<dbReference type="KEGG" id="nao:Y958_08640"/>
<dbReference type="Proteomes" id="UP000197153">
    <property type="component" value="Chromosome 1"/>
</dbReference>
<keyword evidence="2" id="KW-1185">Reference proteome</keyword>
<evidence type="ECO:0000313" key="1">
    <source>
        <dbReference type="EMBL" id="ASG20871.1"/>
    </source>
</evidence>
<gene>
    <name evidence="1" type="ORF">Y958_08640</name>
</gene>
<organism evidence="1 2">
    <name type="scientific">Nitrospirillum viridazoti CBAmc</name>
    <dbReference type="NCBI Taxonomy" id="1441467"/>
    <lineage>
        <taxon>Bacteria</taxon>
        <taxon>Pseudomonadati</taxon>
        <taxon>Pseudomonadota</taxon>
        <taxon>Alphaproteobacteria</taxon>
        <taxon>Rhodospirillales</taxon>
        <taxon>Azospirillaceae</taxon>
        <taxon>Nitrospirillum</taxon>
        <taxon>Nitrospirillum viridazoti</taxon>
    </lineage>
</organism>
<name>A0A248JQV9_9PROT</name>
<dbReference type="AlphaFoldDB" id="A0A248JQV9"/>
<dbReference type="RefSeq" id="WP_088871677.1">
    <property type="nucleotide sequence ID" value="NZ_CP022110.1"/>
</dbReference>
<evidence type="ECO:0008006" key="3">
    <source>
        <dbReference type="Google" id="ProtNLM"/>
    </source>
</evidence>
<dbReference type="EMBL" id="CP022110">
    <property type="protein sequence ID" value="ASG20871.1"/>
    <property type="molecule type" value="Genomic_DNA"/>
</dbReference>
<accession>A0A248JQV9</accession>
<sequence length="270" mass="29677">MNAGRPITEEDFQAYVDHALDERRREEVEEYLSTHPDAARRVAAYTAQREALRAALAPIAEEPVPDHLNLARLVEARQHRQARSWLSGPGAGPWRNIAAAVALVLIGGAGGWSMHGITAGKASMNPESMLTQEAMDNYRVYAADAVRPVEMHAGEQEQLLRWVSQRLDRKVAVPDLSASGYRFMGGRLVATAHGPGAMFFYDDSSGNRIAMLVRPMKHDGDAPMTEHQKDDVGGVTWCNRGMGYSLVADASAQALHPLADEARRQLRTKI</sequence>
<reference evidence="1 2" key="1">
    <citation type="submission" date="2017-06" db="EMBL/GenBank/DDBJ databases">
        <title>Complete genome sequence of Nitrospirillum amazonense strain CBAmC, an endophytic nitrogen-fixing and plant growth-promoting bacterium, isolated from sugarcane.</title>
        <authorList>
            <person name="Schwab S."/>
            <person name="dos Santos Teixeira K.R."/>
            <person name="Simoes Araujo J.L."/>
            <person name="Soares Vidal M."/>
            <person name="Borges de Freitas H.R."/>
            <person name="Rivello Crivelaro A.L."/>
            <person name="Bueno de Camargo Nunes A."/>
            <person name="dos Santos C.M."/>
            <person name="Palmeira da Silva Rosa D."/>
            <person name="da Silva Padilha D."/>
            <person name="da Silva E."/>
            <person name="Araujo Terra L."/>
            <person name="Soares Mendes V."/>
            <person name="Farinelli L."/>
            <person name="Magalhaes Cruz L."/>
            <person name="Baldani J.I."/>
        </authorList>
    </citation>
    <scope>NUCLEOTIDE SEQUENCE [LARGE SCALE GENOMIC DNA]</scope>
    <source>
        <strain evidence="1 2">CBAmC</strain>
    </source>
</reference>